<accession>A0A5D0IMT7</accession>
<keyword evidence="1 2" id="KW-0732">Signal</keyword>
<dbReference type="Gene3D" id="2.160.20.10">
    <property type="entry name" value="Single-stranded right-handed beta-helix, Pectin lyase-like"/>
    <property type="match status" value="1"/>
</dbReference>
<protein>
    <submittedName>
        <fullName evidence="5">T9SS type A sorting domain-containing protein</fullName>
    </submittedName>
</protein>
<comment type="caution">
    <text evidence="5">The sequence shown here is derived from an EMBL/GenBank/DDBJ whole genome shotgun (WGS) entry which is preliminary data.</text>
</comment>
<reference evidence="5 6" key="1">
    <citation type="submission" date="2019-08" db="EMBL/GenBank/DDBJ databases">
        <title>Seonamhaeicola sediminis sp. nov., isolated from marine sediment.</title>
        <authorList>
            <person name="Cao W.R."/>
        </authorList>
    </citation>
    <scope>NUCLEOTIDE SEQUENCE [LARGE SCALE GENOMIC DNA]</scope>
    <source>
        <strain evidence="5 6">B011</strain>
    </source>
</reference>
<dbReference type="InterPro" id="IPR012334">
    <property type="entry name" value="Pectin_lyas_fold"/>
</dbReference>
<dbReference type="Pfam" id="PF13229">
    <property type="entry name" value="Beta_helix"/>
    <property type="match status" value="1"/>
</dbReference>
<dbReference type="SUPFAM" id="SSF51126">
    <property type="entry name" value="Pectin lyase-like"/>
    <property type="match status" value="1"/>
</dbReference>
<name>A0A5D0IMT7_9FLAO</name>
<dbReference type="InterPro" id="IPR011050">
    <property type="entry name" value="Pectin_lyase_fold/virulence"/>
</dbReference>
<dbReference type="NCBIfam" id="TIGR04183">
    <property type="entry name" value="Por_Secre_tail"/>
    <property type="match status" value="1"/>
</dbReference>
<dbReference type="Gene3D" id="2.60.40.10">
    <property type="entry name" value="Immunoglobulins"/>
    <property type="match status" value="1"/>
</dbReference>
<dbReference type="Pfam" id="PF17957">
    <property type="entry name" value="Big_7"/>
    <property type="match status" value="1"/>
</dbReference>
<evidence type="ECO:0000256" key="2">
    <source>
        <dbReference type="SAM" id="SignalP"/>
    </source>
</evidence>
<sequence length="836" mass="91210">MKHFIKINVFVICALFSLSTQAQFYENTTGYTEFNASSMGYPSQNQTFCDGVDRPNQQADCKFKTWDKLPDGTPTPGLVKVKKAPTVTGNPDLDLKNDLNQAGLSNGLTTELLDSKARLVEGYFKKNIAEQAGAKNTLNNLKSRPETYTGSGTIISSLTQLNSFRAAIAQDHASMTTYVFRGTIDIDQGAPIQVGSNTTLVIDGILISDNEIPNTGATAGTPRGEKEGGIIEIVGPNNSNRKNNVKVIGTKRGQLEYKRQVGNAIYAEFVNNLEINGVEMYNCYNSLHLKQISQNSIVQNNVIMDDGRRAIHMKVCRDLVVKNNLVFDAWQDGVDIDAFTERANVIENLLIKCGNRFMVWTEVSSTNNLIENNVGIHYEGDDSNGGFSENGSNNDWEKPTANNTWRYNHVFYAHDGLSGVKMRNQFQINRPSCTFFKNYVWTLTNLPWHNPQPHDNIKDDVYYLSKEGPDPSPFTVSFVKPNNLQTFDVGSNLEVEVNANDEDGTVTNVKLYLNDALVRQIDTAPYEWGEPGQNDNVLANMQDGTYTLKAVATNNVGATKESTISVVISDDVGDRTLNIEYVSVPSVFAGDGAGNYGPAVGQPDLVVKFSNITLDNSNVTTAGMFSPIRLTSNIQNSLSGKTITSTNITSITNNPGAPNAGTPLLAPQGVKPGGALSSETYVLEGPTVFDNGDGTSDVSVTLVFYRWEGTYVNGQSYTMVNRWFSTKEGDADGLESIPVVDNGSGTLVVQGMTYDSSATLSTSSLKMIRSLVTSANPVETKITFANNSNGASFYIANMLGVIVKKGTYTDTIDVNELSNGVYILAIREGVYKFVKK</sequence>
<feature type="domain" description="Right handed beta helix" evidence="3">
    <location>
        <begin position="261"/>
        <end position="387"/>
    </location>
</feature>
<feature type="domain" description="Secretion system C-terminal sorting" evidence="4">
    <location>
        <begin position="776"/>
        <end position="836"/>
    </location>
</feature>
<evidence type="ECO:0000259" key="3">
    <source>
        <dbReference type="Pfam" id="PF13229"/>
    </source>
</evidence>
<gene>
    <name evidence="5" type="ORF">FUA24_06750</name>
</gene>
<dbReference type="AlphaFoldDB" id="A0A5D0IMT7"/>
<dbReference type="RefSeq" id="WP_148540842.1">
    <property type="nucleotide sequence ID" value="NZ_VSDQ01000409.1"/>
</dbReference>
<dbReference type="Pfam" id="PF18962">
    <property type="entry name" value="Por_Secre_tail"/>
    <property type="match status" value="1"/>
</dbReference>
<dbReference type="SMART" id="SM00710">
    <property type="entry name" value="PbH1"/>
    <property type="match status" value="3"/>
</dbReference>
<evidence type="ECO:0000313" key="5">
    <source>
        <dbReference type="EMBL" id="TYA84339.1"/>
    </source>
</evidence>
<keyword evidence="6" id="KW-1185">Reference proteome</keyword>
<feature type="chain" id="PRO_5022881936" evidence="2">
    <location>
        <begin position="23"/>
        <end position="836"/>
    </location>
</feature>
<evidence type="ECO:0000259" key="4">
    <source>
        <dbReference type="Pfam" id="PF18962"/>
    </source>
</evidence>
<dbReference type="EMBL" id="VSDQ01000409">
    <property type="protein sequence ID" value="TYA84339.1"/>
    <property type="molecule type" value="Genomic_DNA"/>
</dbReference>
<feature type="signal peptide" evidence="2">
    <location>
        <begin position="1"/>
        <end position="22"/>
    </location>
</feature>
<proteinExistence type="predicted"/>
<dbReference type="InterPro" id="IPR006626">
    <property type="entry name" value="PbH1"/>
</dbReference>
<organism evidence="5 6">
    <name type="scientific">Seonamhaeicola marinus</name>
    <dbReference type="NCBI Taxonomy" id="1912246"/>
    <lineage>
        <taxon>Bacteria</taxon>
        <taxon>Pseudomonadati</taxon>
        <taxon>Bacteroidota</taxon>
        <taxon>Flavobacteriia</taxon>
        <taxon>Flavobacteriales</taxon>
        <taxon>Flavobacteriaceae</taxon>
    </lineage>
</organism>
<dbReference type="InterPro" id="IPR039448">
    <property type="entry name" value="Beta_helix"/>
</dbReference>
<dbReference type="InterPro" id="IPR013783">
    <property type="entry name" value="Ig-like_fold"/>
</dbReference>
<evidence type="ECO:0000256" key="1">
    <source>
        <dbReference type="ARBA" id="ARBA00022729"/>
    </source>
</evidence>
<dbReference type="InterPro" id="IPR026444">
    <property type="entry name" value="Secre_tail"/>
</dbReference>
<dbReference type="OrthoDB" id="1419248at2"/>
<dbReference type="Proteomes" id="UP000323930">
    <property type="component" value="Unassembled WGS sequence"/>
</dbReference>
<evidence type="ECO:0000313" key="6">
    <source>
        <dbReference type="Proteomes" id="UP000323930"/>
    </source>
</evidence>